<proteinExistence type="inferred from homology"/>
<evidence type="ECO:0000313" key="14">
    <source>
        <dbReference type="Proteomes" id="UP000776252"/>
    </source>
</evidence>
<keyword evidence="2" id="KW-1003">Cell membrane</keyword>
<evidence type="ECO:0000256" key="4">
    <source>
        <dbReference type="ARBA" id="ARBA00022692"/>
    </source>
</evidence>
<dbReference type="EMBL" id="JAHLDV010000001">
    <property type="protein sequence ID" value="MBU3158253.1"/>
    <property type="molecule type" value="Genomic_DNA"/>
</dbReference>
<keyword evidence="3" id="KW-0145">Chemotaxis</keyword>
<gene>
    <name evidence="13" type="ORF">KPL37_00505</name>
</gene>
<dbReference type="PROSITE" id="PS50111">
    <property type="entry name" value="CHEMOTAXIS_TRANSDUC_2"/>
    <property type="match status" value="1"/>
</dbReference>
<keyword evidence="7 9" id="KW-0807">Transducer</keyword>
<evidence type="ECO:0000256" key="2">
    <source>
        <dbReference type="ARBA" id="ARBA00022475"/>
    </source>
</evidence>
<dbReference type="RefSeq" id="WP_216145222.1">
    <property type="nucleotide sequence ID" value="NZ_JAHLDV010000001.1"/>
</dbReference>
<keyword evidence="4 10" id="KW-0812">Transmembrane</keyword>
<keyword evidence="5 10" id="KW-1133">Transmembrane helix</keyword>
<dbReference type="PROSITE" id="PS50885">
    <property type="entry name" value="HAMP"/>
    <property type="match status" value="1"/>
</dbReference>
<sequence>MGNVKFKIPWFRKNKINRFKSNVLKSNNKVIKNLKIKGGLFRRLVLTFTLLSLVTLSISALLTFKVTKEKVSDDFGSSTTQILEQNMNYVRVIDKYFADISIQLLTNNDFLDNVSADTTDVYERTQYKTKIANTLKNLSGGGTSSFAKSIYVLNEKGLSANSDSTNSDVTDKVKYDEFKNTQDYKNVIKANGKPIWSKVHVNTFSVNKEKTISFMRVLKDKYNIKNTGVLIINADPDIFASSLRDVKIGESGYMFISDKDGNIIAHKDAKLAGEKVGSQIWDSVKKTDNGIFDFKQSGTKIHGVVSTYDSTYDSTSWKIIAMVPTNELAATANNIGILSIPIIFGCLILTMIFSLYITMKVTKPINDIIGVARSVSEGDFTVKTDVYSIYELNELGQNFNNMIEKLKKMLSLTAVLTKETNESAAQILNLSSCINESSNEVVLAVEEITKGSSKQTEETASCALISDKFNSQIIKSISFLNSVNTATGNSIGVINKSSVVIEDLSKTSEKNSKAMDNVSSTISTLNENTKEILNILNKINSITKQTNLLALNASIEAARAGDAGKGFAVIASEIRKLAEKSQGASLEIEDIINKVNTSISDSLRISGSAKEAFKEESSQVKSTIQSFDDIKSVISKISESVDQSMDAMKVIDEEKNYLYDSINSIATISEENTAATEEVTATINNQSESNNLMNSLALGLNNKANGLIELIEKFKF</sequence>
<dbReference type="Pfam" id="PF00015">
    <property type="entry name" value="MCPsignal"/>
    <property type="match status" value="1"/>
</dbReference>
<feature type="domain" description="Methyl-accepting transducer" evidence="11">
    <location>
        <begin position="430"/>
        <end position="687"/>
    </location>
</feature>
<keyword evidence="6 10" id="KW-0472">Membrane</keyword>
<reference evidence="13 14" key="1">
    <citation type="submission" date="2021-06" db="EMBL/GenBank/DDBJ databases">
        <title>Clostridia strains as spoilage organisms.</title>
        <authorList>
            <person name="Wambui J."/>
            <person name="Stephan R."/>
            <person name="Stevens M.J.A."/>
        </authorList>
    </citation>
    <scope>NUCLEOTIDE SEQUENCE [LARGE SCALE GENOMIC DNA]</scope>
    <source>
        <strain evidence="13 14">DSM 14204</strain>
    </source>
</reference>
<feature type="transmembrane region" description="Helical" evidence="10">
    <location>
        <begin position="335"/>
        <end position="357"/>
    </location>
</feature>
<dbReference type="SMART" id="SM00304">
    <property type="entry name" value="HAMP"/>
    <property type="match status" value="1"/>
</dbReference>
<evidence type="ECO:0000256" key="5">
    <source>
        <dbReference type="ARBA" id="ARBA00022989"/>
    </source>
</evidence>
<dbReference type="PANTHER" id="PTHR32089">
    <property type="entry name" value="METHYL-ACCEPTING CHEMOTAXIS PROTEIN MCPB"/>
    <property type="match status" value="1"/>
</dbReference>
<evidence type="ECO:0000256" key="1">
    <source>
        <dbReference type="ARBA" id="ARBA00004651"/>
    </source>
</evidence>
<evidence type="ECO:0000256" key="9">
    <source>
        <dbReference type="PROSITE-ProRule" id="PRU00284"/>
    </source>
</evidence>
<organism evidence="13 14">
    <name type="scientific">Clostridium frigoris</name>
    <dbReference type="NCBI Taxonomy" id="205327"/>
    <lineage>
        <taxon>Bacteria</taxon>
        <taxon>Bacillati</taxon>
        <taxon>Bacillota</taxon>
        <taxon>Clostridia</taxon>
        <taxon>Eubacteriales</taxon>
        <taxon>Clostridiaceae</taxon>
        <taxon>Clostridium</taxon>
    </lineage>
</organism>
<dbReference type="PANTHER" id="PTHR32089:SF112">
    <property type="entry name" value="LYSOZYME-LIKE PROTEIN-RELATED"/>
    <property type="match status" value="1"/>
</dbReference>
<dbReference type="CDD" id="cd12912">
    <property type="entry name" value="PDC2_MCP_like"/>
    <property type="match status" value="1"/>
</dbReference>
<comment type="caution">
    <text evidence="13">The sequence shown here is derived from an EMBL/GenBank/DDBJ whole genome shotgun (WGS) entry which is preliminary data.</text>
</comment>
<dbReference type="Pfam" id="PF02743">
    <property type="entry name" value="dCache_1"/>
    <property type="match status" value="1"/>
</dbReference>
<evidence type="ECO:0000256" key="3">
    <source>
        <dbReference type="ARBA" id="ARBA00022500"/>
    </source>
</evidence>
<dbReference type="InterPro" id="IPR033479">
    <property type="entry name" value="dCache_1"/>
</dbReference>
<evidence type="ECO:0000259" key="12">
    <source>
        <dbReference type="PROSITE" id="PS50885"/>
    </source>
</evidence>
<feature type="domain" description="HAMP" evidence="12">
    <location>
        <begin position="359"/>
        <end position="411"/>
    </location>
</feature>
<comment type="subcellular location">
    <subcellularLocation>
        <location evidence="1">Cell membrane</location>
        <topology evidence="1">Multi-pass membrane protein</topology>
    </subcellularLocation>
</comment>
<dbReference type="SMART" id="SM00283">
    <property type="entry name" value="MA"/>
    <property type="match status" value="1"/>
</dbReference>
<accession>A0ABS6BMV3</accession>
<dbReference type="InterPro" id="IPR004089">
    <property type="entry name" value="MCPsignal_dom"/>
</dbReference>
<dbReference type="CDD" id="cd06225">
    <property type="entry name" value="HAMP"/>
    <property type="match status" value="1"/>
</dbReference>
<protein>
    <submittedName>
        <fullName evidence="13">Methyl-accepting chemotaxis protein</fullName>
    </submittedName>
</protein>
<dbReference type="Proteomes" id="UP000776252">
    <property type="component" value="Unassembled WGS sequence"/>
</dbReference>
<evidence type="ECO:0000256" key="10">
    <source>
        <dbReference type="SAM" id="Phobius"/>
    </source>
</evidence>
<comment type="similarity">
    <text evidence="8">Belongs to the methyl-accepting chemotaxis (MCP) protein family.</text>
</comment>
<name>A0ABS6BMV3_9CLOT</name>
<evidence type="ECO:0000256" key="8">
    <source>
        <dbReference type="ARBA" id="ARBA00029447"/>
    </source>
</evidence>
<evidence type="ECO:0000313" key="13">
    <source>
        <dbReference type="EMBL" id="MBU3158253.1"/>
    </source>
</evidence>
<evidence type="ECO:0000256" key="6">
    <source>
        <dbReference type="ARBA" id="ARBA00023136"/>
    </source>
</evidence>
<evidence type="ECO:0000256" key="7">
    <source>
        <dbReference type="ARBA" id="ARBA00023224"/>
    </source>
</evidence>
<evidence type="ECO:0000259" key="11">
    <source>
        <dbReference type="PROSITE" id="PS50111"/>
    </source>
</evidence>
<dbReference type="Pfam" id="PF00672">
    <property type="entry name" value="HAMP"/>
    <property type="match status" value="1"/>
</dbReference>
<keyword evidence="14" id="KW-1185">Reference proteome</keyword>
<dbReference type="InterPro" id="IPR003660">
    <property type="entry name" value="HAMP_dom"/>
</dbReference>